<gene>
    <name evidence="1" type="ORF">PoB_006699800</name>
</gene>
<dbReference type="EMBL" id="BLXT01007619">
    <property type="protein sequence ID" value="GFO40493.1"/>
    <property type="molecule type" value="Genomic_DNA"/>
</dbReference>
<organism evidence="1 2">
    <name type="scientific">Plakobranchus ocellatus</name>
    <dbReference type="NCBI Taxonomy" id="259542"/>
    <lineage>
        <taxon>Eukaryota</taxon>
        <taxon>Metazoa</taxon>
        <taxon>Spiralia</taxon>
        <taxon>Lophotrochozoa</taxon>
        <taxon>Mollusca</taxon>
        <taxon>Gastropoda</taxon>
        <taxon>Heterobranchia</taxon>
        <taxon>Euthyneura</taxon>
        <taxon>Panpulmonata</taxon>
        <taxon>Sacoglossa</taxon>
        <taxon>Placobranchoidea</taxon>
        <taxon>Plakobranchidae</taxon>
        <taxon>Plakobranchus</taxon>
    </lineage>
</organism>
<sequence>MKSNTFKDKNGDRQDTLLEKKKIDGLKEAQSGNQADARYWAIRSTGESGTESVMREEHSVCSDTRRRDTATVEVVGFFPI</sequence>
<reference evidence="1 2" key="1">
    <citation type="journal article" date="2021" name="Elife">
        <title>Chloroplast acquisition without the gene transfer in kleptoplastic sea slugs, Plakobranchus ocellatus.</title>
        <authorList>
            <person name="Maeda T."/>
            <person name="Takahashi S."/>
            <person name="Yoshida T."/>
            <person name="Shimamura S."/>
            <person name="Takaki Y."/>
            <person name="Nagai Y."/>
            <person name="Toyoda A."/>
            <person name="Suzuki Y."/>
            <person name="Arimoto A."/>
            <person name="Ishii H."/>
            <person name="Satoh N."/>
            <person name="Nishiyama T."/>
            <person name="Hasebe M."/>
            <person name="Maruyama T."/>
            <person name="Minagawa J."/>
            <person name="Obokata J."/>
            <person name="Shigenobu S."/>
        </authorList>
    </citation>
    <scope>NUCLEOTIDE SEQUENCE [LARGE SCALE GENOMIC DNA]</scope>
</reference>
<proteinExistence type="predicted"/>
<evidence type="ECO:0000313" key="2">
    <source>
        <dbReference type="Proteomes" id="UP000735302"/>
    </source>
</evidence>
<keyword evidence="2" id="KW-1185">Reference proteome</keyword>
<name>A0AAV4D8W5_9GAST</name>
<dbReference type="Proteomes" id="UP000735302">
    <property type="component" value="Unassembled WGS sequence"/>
</dbReference>
<comment type="caution">
    <text evidence="1">The sequence shown here is derived from an EMBL/GenBank/DDBJ whole genome shotgun (WGS) entry which is preliminary data.</text>
</comment>
<dbReference type="AlphaFoldDB" id="A0AAV4D8W5"/>
<accession>A0AAV4D8W5</accession>
<evidence type="ECO:0000313" key="1">
    <source>
        <dbReference type="EMBL" id="GFO40493.1"/>
    </source>
</evidence>
<protein>
    <submittedName>
        <fullName evidence="1">Uncharacterized protein</fullName>
    </submittedName>
</protein>